<dbReference type="SUPFAM" id="SSF53335">
    <property type="entry name" value="S-adenosyl-L-methionine-dependent methyltransferases"/>
    <property type="match status" value="1"/>
</dbReference>
<dbReference type="Gene3D" id="3.40.50.150">
    <property type="entry name" value="Vaccinia Virus protein VP39"/>
    <property type="match status" value="1"/>
</dbReference>
<dbReference type="Pfam" id="PF13649">
    <property type="entry name" value="Methyltransf_25"/>
    <property type="match status" value="1"/>
</dbReference>
<comment type="caution">
    <text evidence="3">The sequence shown here is derived from an EMBL/GenBank/DDBJ whole genome shotgun (WGS) entry which is preliminary data.</text>
</comment>
<accession>A0A830H8M4</accession>
<proteinExistence type="predicted"/>
<gene>
    <name evidence="3" type="ORF">PPROV_000075700</name>
</gene>
<evidence type="ECO:0000313" key="3">
    <source>
        <dbReference type="EMBL" id="GHP02001.1"/>
    </source>
</evidence>
<dbReference type="Proteomes" id="UP000660262">
    <property type="component" value="Unassembled WGS sequence"/>
</dbReference>
<feature type="domain" description="Methyltransferase" evidence="2">
    <location>
        <begin position="188"/>
        <end position="287"/>
    </location>
</feature>
<sequence length="434" mass="47041">MPMKVVTSSSTRFTSSSSTHSRVFKGCPHVHVVHIGRHVPTISPITPSRKIMMQNKPVCMMMAMSSGGAVSLSPHDDGGHDDEYGLKRSSLYSISQAYGFTTRCRSTLTRAVSPSASASSEVPHSSSSDSSESSTSRTFSSEESSIYEYPNLYEAAFDYRDIPLECAFLINAAKHYGGNNEEPKTSIEFGCGPAAHSVQLSKQGLDAHAMDTCAAMRAHAKQRAQQTGVNLNVLEGDMASFDANELNLKEGSVDLAVCMLGTIAHLITNDACIAFFSRVEALLSPNGVLIIETNHPSSVFDGAAVGPEAQEAWDVETNAAELGYGKDDIDVDADKKLMLFIEYGQPGDMFDPVAQVLNRTVSLTLTNDDNTPPPLKRIEECVPMRQHTAQEIDLLARLSGLRVCAMHSNFELSAPESNPDPAEDYRLLTVLRRA</sequence>
<name>A0A830H8M4_9CHLO</name>
<dbReference type="InterPro" id="IPR029063">
    <property type="entry name" value="SAM-dependent_MTases_sf"/>
</dbReference>
<dbReference type="AlphaFoldDB" id="A0A830H8M4"/>
<dbReference type="InterPro" id="IPR041698">
    <property type="entry name" value="Methyltransf_25"/>
</dbReference>
<evidence type="ECO:0000313" key="4">
    <source>
        <dbReference type="Proteomes" id="UP000660262"/>
    </source>
</evidence>
<feature type="region of interest" description="Disordered" evidence="1">
    <location>
        <begin position="113"/>
        <end position="141"/>
    </location>
</feature>
<keyword evidence="4" id="KW-1185">Reference proteome</keyword>
<dbReference type="EMBL" id="BNJQ01000002">
    <property type="protein sequence ID" value="GHP02001.1"/>
    <property type="molecule type" value="Genomic_DNA"/>
</dbReference>
<evidence type="ECO:0000256" key="1">
    <source>
        <dbReference type="SAM" id="MobiDB-lite"/>
    </source>
</evidence>
<dbReference type="OrthoDB" id="66144at2759"/>
<reference evidence="3" key="1">
    <citation type="submission" date="2020-10" db="EMBL/GenBank/DDBJ databases">
        <title>Unveiling of a novel bifunctional photoreceptor, Dualchrome1, isolated from a cosmopolitan green alga.</title>
        <authorList>
            <person name="Suzuki S."/>
            <person name="Kawachi M."/>
        </authorList>
    </citation>
    <scope>NUCLEOTIDE SEQUENCE</scope>
    <source>
        <strain evidence="3">NIES 2893</strain>
    </source>
</reference>
<evidence type="ECO:0000259" key="2">
    <source>
        <dbReference type="Pfam" id="PF13649"/>
    </source>
</evidence>
<organism evidence="3 4">
    <name type="scientific">Pycnococcus provasolii</name>
    <dbReference type="NCBI Taxonomy" id="41880"/>
    <lineage>
        <taxon>Eukaryota</taxon>
        <taxon>Viridiplantae</taxon>
        <taxon>Chlorophyta</taxon>
        <taxon>Pseudoscourfieldiophyceae</taxon>
        <taxon>Pseudoscourfieldiales</taxon>
        <taxon>Pycnococcaceae</taxon>
        <taxon>Pycnococcus</taxon>
    </lineage>
</organism>
<protein>
    <recommendedName>
        <fullName evidence="2">Methyltransferase domain-containing protein</fullName>
    </recommendedName>
</protein>
<dbReference type="CDD" id="cd02440">
    <property type="entry name" value="AdoMet_MTases"/>
    <property type="match status" value="1"/>
</dbReference>